<keyword evidence="4" id="KW-1185">Reference proteome</keyword>
<evidence type="ECO:0000313" key="4">
    <source>
        <dbReference type="Proteomes" id="UP000242469"/>
    </source>
</evidence>
<feature type="signal peptide" evidence="2">
    <location>
        <begin position="1"/>
        <end position="20"/>
    </location>
</feature>
<proteinExistence type="predicted"/>
<dbReference type="Pfam" id="PF14559">
    <property type="entry name" value="TPR_19"/>
    <property type="match status" value="1"/>
</dbReference>
<dbReference type="Gene3D" id="1.25.40.10">
    <property type="entry name" value="Tetratricopeptide repeat domain"/>
    <property type="match status" value="1"/>
</dbReference>
<dbReference type="Proteomes" id="UP000242469">
    <property type="component" value="Unassembled WGS sequence"/>
</dbReference>
<dbReference type="AlphaFoldDB" id="A0A1H4GL74"/>
<dbReference type="STRING" id="1122198.SAMN02745729_11712"/>
<accession>A0A1H4GL74</accession>
<gene>
    <name evidence="3" type="ORF">SAMN02745729_11712</name>
</gene>
<sequence length="192" mass="20165">MKKICLMAAFAALLAGCAGPNPYRAPVEDRGARAPAAEPPGSVVPVEETPGVQVIPVGEAPVIRAQREAPQPMSGQAITETLPVQPQSPAVVALLENARSDTGSGDLRTAQSRLERALRIAPRDPEVYIQLADVQRRQGQFLQAEQVALKGISIASGQDSALRRLWTLVAEIRNEGGNSAGAAEAGQRAAAY</sequence>
<feature type="chain" id="PRO_5017218322" evidence="2">
    <location>
        <begin position="21"/>
        <end position="192"/>
    </location>
</feature>
<keyword evidence="2" id="KW-0732">Signal</keyword>
<organism evidence="3 4">
    <name type="scientific">Marinobacterium iners DSM 11526</name>
    <dbReference type="NCBI Taxonomy" id="1122198"/>
    <lineage>
        <taxon>Bacteria</taxon>
        <taxon>Pseudomonadati</taxon>
        <taxon>Pseudomonadota</taxon>
        <taxon>Gammaproteobacteria</taxon>
        <taxon>Oceanospirillales</taxon>
        <taxon>Oceanospirillaceae</taxon>
        <taxon>Marinobacterium</taxon>
    </lineage>
</organism>
<dbReference type="PROSITE" id="PS51257">
    <property type="entry name" value="PROKAR_LIPOPROTEIN"/>
    <property type="match status" value="1"/>
</dbReference>
<evidence type="ECO:0000313" key="3">
    <source>
        <dbReference type="EMBL" id="SEB09608.1"/>
    </source>
</evidence>
<dbReference type="OrthoDB" id="6196966at2"/>
<name>A0A1H4GL74_9GAMM</name>
<dbReference type="InterPro" id="IPR011990">
    <property type="entry name" value="TPR-like_helical_dom_sf"/>
</dbReference>
<dbReference type="RefSeq" id="WP_091827634.1">
    <property type="nucleotide sequence ID" value="NZ_FNRJ01000017.1"/>
</dbReference>
<evidence type="ECO:0000256" key="1">
    <source>
        <dbReference type="SAM" id="MobiDB-lite"/>
    </source>
</evidence>
<feature type="region of interest" description="Disordered" evidence="1">
    <location>
        <begin position="28"/>
        <end position="47"/>
    </location>
</feature>
<reference evidence="4" key="1">
    <citation type="submission" date="2016-10" db="EMBL/GenBank/DDBJ databases">
        <authorList>
            <person name="Varghese N."/>
            <person name="Submissions S."/>
        </authorList>
    </citation>
    <scope>NUCLEOTIDE SEQUENCE [LARGE SCALE GENOMIC DNA]</scope>
    <source>
        <strain evidence="4">DSM 11526</strain>
    </source>
</reference>
<evidence type="ECO:0000256" key="2">
    <source>
        <dbReference type="SAM" id="SignalP"/>
    </source>
</evidence>
<dbReference type="SUPFAM" id="SSF48452">
    <property type="entry name" value="TPR-like"/>
    <property type="match status" value="1"/>
</dbReference>
<protein>
    <submittedName>
        <fullName evidence="3">Tetratricopeptide repeat-containing protein</fullName>
    </submittedName>
</protein>
<dbReference type="EMBL" id="FNRJ01000017">
    <property type="protein sequence ID" value="SEB09608.1"/>
    <property type="molecule type" value="Genomic_DNA"/>
</dbReference>